<dbReference type="EMBL" id="AZBU02000001">
    <property type="protein sequence ID" value="TMS37059.1"/>
    <property type="molecule type" value="Genomic_DNA"/>
</dbReference>
<gene>
    <name evidence="1" type="ORF">L596_004076</name>
</gene>
<organism evidence="1 2">
    <name type="scientific">Steinernema carpocapsae</name>
    <name type="common">Entomopathogenic nematode</name>
    <dbReference type="NCBI Taxonomy" id="34508"/>
    <lineage>
        <taxon>Eukaryota</taxon>
        <taxon>Metazoa</taxon>
        <taxon>Ecdysozoa</taxon>
        <taxon>Nematoda</taxon>
        <taxon>Chromadorea</taxon>
        <taxon>Rhabditida</taxon>
        <taxon>Tylenchina</taxon>
        <taxon>Panagrolaimomorpha</taxon>
        <taxon>Strongyloidoidea</taxon>
        <taxon>Steinernematidae</taxon>
        <taxon>Steinernema</taxon>
    </lineage>
</organism>
<name>A0A4U8UW82_STECR</name>
<reference evidence="1 2" key="1">
    <citation type="journal article" date="2015" name="Genome Biol.">
        <title>Comparative genomics of Steinernema reveals deeply conserved gene regulatory networks.</title>
        <authorList>
            <person name="Dillman A.R."/>
            <person name="Macchietto M."/>
            <person name="Porter C.F."/>
            <person name="Rogers A."/>
            <person name="Williams B."/>
            <person name="Antoshechkin I."/>
            <person name="Lee M.M."/>
            <person name="Goodwin Z."/>
            <person name="Lu X."/>
            <person name="Lewis E.E."/>
            <person name="Goodrich-Blair H."/>
            <person name="Stock S.P."/>
            <person name="Adams B.J."/>
            <person name="Sternberg P.W."/>
            <person name="Mortazavi A."/>
        </authorList>
    </citation>
    <scope>NUCLEOTIDE SEQUENCE [LARGE SCALE GENOMIC DNA]</scope>
    <source>
        <strain evidence="1 2">ALL</strain>
    </source>
</reference>
<evidence type="ECO:0000313" key="2">
    <source>
        <dbReference type="Proteomes" id="UP000298663"/>
    </source>
</evidence>
<protein>
    <submittedName>
        <fullName evidence="1">Uncharacterized protein</fullName>
    </submittedName>
</protein>
<keyword evidence="2" id="KW-1185">Reference proteome</keyword>
<proteinExistence type="predicted"/>
<dbReference type="Proteomes" id="UP000298663">
    <property type="component" value="Chromosome X"/>
</dbReference>
<dbReference type="EMBL" id="CM016762">
    <property type="protein sequence ID" value="TMS37059.1"/>
    <property type="molecule type" value="Genomic_DNA"/>
</dbReference>
<dbReference type="AlphaFoldDB" id="A0A4U8UW82"/>
<evidence type="ECO:0000313" key="1">
    <source>
        <dbReference type="EMBL" id="TMS37059.1"/>
    </source>
</evidence>
<sequence>MRTFRSVFLPVIRELPTRQVIIGAGEREAQFVFRKVRASRNLSSLVFYQRGAVIFVSVAPLSAVVFDQLFSFPLAESHRTGRYFIALRTTVCISFLLSNGKVHLSEARASLSNEELFRVCSGALRV</sequence>
<reference evidence="1 2" key="2">
    <citation type="journal article" date="2019" name="G3 (Bethesda)">
        <title>Hybrid Assembly of the Genome of the Entomopathogenic Nematode Steinernema carpocapsae Identifies the X-Chromosome.</title>
        <authorList>
            <person name="Serra L."/>
            <person name="Macchietto M."/>
            <person name="Macias-Munoz A."/>
            <person name="McGill C.J."/>
            <person name="Rodriguez I.M."/>
            <person name="Rodriguez B."/>
            <person name="Murad R."/>
            <person name="Mortazavi A."/>
        </authorList>
    </citation>
    <scope>NUCLEOTIDE SEQUENCE [LARGE SCALE GENOMIC DNA]</scope>
    <source>
        <strain evidence="1 2">ALL</strain>
    </source>
</reference>
<comment type="caution">
    <text evidence="1">The sequence shown here is derived from an EMBL/GenBank/DDBJ whole genome shotgun (WGS) entry which is preliminary data.</text>
</comment>
<accession>A0A4U8UW82</accession>